<keyword evidence="2" id="KW-1185">Reference proteome</keyword>
<dbReference type="OrthoDB" id="2970937at2759"/>
<name>A0A9W8JZN6_9AGAR</name>
<organism evidence="1 2">
    <name type="scientific">Agrocybe chaxingu</name>
    <dbReference type="NCBI Taxonomy" id="84603"/>
    <lineage>
        <taxon>Eukaryota</taxon>
        <taxon>Fungi</taxon>
        <taxon>Dikarya</taxon>
        <taxon>Basidiomycota</taxon>
        <taxon>Agaricomycotina</taxon>
        <taxon>Agaricomycetes</taxon>
        <taxon>Agaricomycetidae</taxon>
        <taxon>Agaricales</taxon>
        <taxon>Agaricineae</taxon>
        <taxon>Strophariaceae</taxon>
        <taxon>Agrocybe</taxon>
    </lineage>
</organism>
<evidence type="ECO:0000313" key="1">
    <source>
        <dbReference type="EMBL" id="KAJ3500146.1"/>
    </source>
</evidence>
<gene>
    <name evidence="1" type="ORF">NLJ89_g9920</name>
</gene>
<proteinExistence type="predicted"/>
<sequence>MFDNDVQQEDIRVMVELVRRSRLPIRVLIASRPEPHIMNVFDIDEALRLVGEEKIYQRTGVLHRTFATLVAKFGEIHSHTNLDHGPPKKTSRNLVQKSSGQFMYVDL</sequence>
<evidence type="ECO:0000313" key="2">
    <source>
        <dbReference type="Proteomes" id="UP001148786"/>
    </source>
</evidence>
<reference evidence="1" key="1">
    <citation type="submission" date="2022-07" db="EMBL/GenBank/DDBJ databases">
        <title>Genome Sequence of Agrocybe chaxingu.</title>
        <authorList>
            <person name="Buettner E."/>
        </authorList>
    </citation>
    <scope>NUCLEOTIDE SEQUENCE</scope>
    <source>
        <strain evidence="1">MP-N11</strain>
    </source>
</reference>
<comment type="caution">
    <text evidence="1">The sequence shown here is derived from an EMBL/GenBank/DDBJ whole genome shotgun (WGS) entry which is preliminary data.</text>
</comment>
<dbReference type="Proteomes" id="UP001148786">
    <property type="component" value="Unassembled WGS sequence"/>
</dbReference>
<dbReference type="EMBL" id="JANKHO010001658">
    <property type="protein sequence ID" value="KAJ3500146.1"/>
    <property type="molecule type" value="Genomic_DNA"/>
</dbReference>
<protein>
    <submittedName>
        <fullName evidence="1">Uncharacterized protein</fullName>
    </submittedName>
</protein>
<dbReference type="AlphaFoldDB" id="A0A9W8JZN6"/>
<accession>A0A9W8JZN6</accession>